<feature type="signal peptide" evidence="7">
    <location>
        <begin position="1"/>
        <end position="29"/>
    </location>
</feature>
<name>A0ABU3KAF9_9BACT</name>
<keyword evidence="6" id="KW-0720">Serine protease</keyword>
<dbReference type="Pfam" id="PF13365">
    <property type="entry name" value="Trypsin_2"/>
    <property type="match status" value="1"/>
</dbReference>
<keyword evidence="10" id="KW-1185">Reference proteome</keyword>
<dbReference type="PROSITE" id="PS50106">
    <property type="entry name" value="PDZ"/>
    <property type="match status" value="2"/>
</dbReference>
<keyword evidence="4" id="KW-0677">Repeat</keyword>
<feature type="domain" description="PDZ" evidence="8">
    <location>
        <begin position="298"/>
        <end position="389"/>
    </location>
</feature>
<dbReference type="CDD" id="cd10839">
    <property type="entry name" value="cpPDZ1_DegP-like"/>
    <property type="match status" value="1"/>
</dbReference>
<dbReference type="InterPro" id="IPR001940">
    <property type="entry name" value="Peptidase_S1C"/>
</dbReference>
<dbReference type="SUPFAM" id="SSF50494">
    <property type="entry name" value="Trypsin-like serine proteases"/>
    <property type="match status" value="1"/>
</dbReference>
<dbReference type="InterPro" id="IPR001478">
    <property type="entry name" value="PDZ"/>
</dbReference>
<dbReference type="EMBL" id="JAQOUE010000001">
    <property type="protein sequence ID" value="MDT7043298.1"/>
    <property type="molecule type" value="Genomic_DNA"/>
</dbReference>
<keyword evidence="2" id="KW-0645">Protease</keyword>
<dbReference type="Gene3D" id="2.30.42.10">
    <property type="match status" value="2"/>
</dbReference>
<comment type="caution">
    <text evidence="9">The sequence shown here is derived from an EMBL/GenBank/DDBJ whole genome shotgun (WGS) entry which is preliminary data.</text>
</comment>
<dbReference type="Pfam" id="PF13180">
    <property type="entry name" value="PDZ_2"/>
    <property type="match status" value="1"/>
</dbReference>
<protein>
    <submittedName>
        <fullName evidence="9">DegQ family serine endoprotease</fullName>
    </submittedName>
</protein>
<evidence type="ECO:0000313" key="9">
    <source>
        <dbReference type="EMBL" id="MDT7043298.1"/>
    </source>
</evidence>
<dbReference type="PANTHER" id="PTHR22939:SF129">
    <property type="entry name" value="SERINE PROTEASE HTRA2, MITOCHONDRIAL"/>
    <property type="match status" value="1"/>
</dbReference>
<feature type="chain" id="PRO_5046477315" evidence="7">
    <location>
        <begin position="30"/>
        <end position="508"/>
    </location>
</feature>
<dbReference type="NCBIfam" id="TIGR02037">
    <property type="entry name" value="degP_htrA_DO"/>
    <property type="match status" value="1"/>
</dbReference>
<gene>
    <name evidence="9" type="ORF">PPG34_13135</name>
</gene>
<dbReference type="SMART" id="SM00228">
    <property type="entry name" value="PDZ"/>
    <property type="match status" value="2"/>
</dbReference>
<dbReference type="PANTHER" id="PTHR22939">
    <property type="entry name" value="SERINE PROTEASE FAMILY S1C HTRA-RELATED"/>
    <property type="match status" value="1"/>
</dbReference>
<evidence type="ECO:0000259" key="8">
    <source>
        <dbReference type="PROSITE" id="PS50106"/>
    </source>
</evidence>
<evidence type="ECO:0000256" key="2">
    <source>
        <dbReference type="ARBA" id="ARBA00022670"/>
    </source>
</evidence>
<dbReference type="Gene3D" id="2.40.10.120">
    <property type="match status" value="1"/>
</dbReference>
<dbReference type="PRINTS" id="PR00834">
    <property type="entry name" value="PROTEASES2C"/>
</dbReference>
<evidence type="ECO:0000256" key="5">
    <source>
        <dbReference type="ARBA" id="ARBA00022801"/>
    </source>
</evidence>
<dbReference type="InterPro" id="IPR009003">
    <property type="entry name" value="Peptidase_S1_PA"/>
</dbReference>
<dbReference type="SUPFAM" id="SSF50156">
    <property type="entry name" value="PDZ domain-like"/>
    <property type="match status" value="2"/>
</dbReference>
<evidence type="ECO:0000256" key="1">
    <source>
        <dbReference type="ARBA" id="ARBA00010541"/>
    </source>
</evidence>
<dbReference type="Proteomes" id="UP001250932">
    <property type="component" value="Unassembled WGS sequence"/>
</dbReference>
<sequence length="508" mass="55142">MKPFPESISMPIWFRGLLACFLLAVTVQCSETPQDTPQISSSTIPTVLPTSTQDPMPTAQPVGVPFPANETFIRVSKAAMASVVNISSTRKKEETSQRSPSPFFDDPLFRRFFGEEFEHRFRQQEPRRQEQGLGSGVIVSQDGYIITNNHVVEQADELMVLLGDKRKFPAKLIGTDPKTDLAVIKIAEKGLPTLQWGDSRNLQVGELVLAVGNPFGLNQTVTMGIISAIGRANMGIVDYEDFIQTDAAINPGNSGGALVNLQGHLIGINTAIFSRTGGYMGIGFAIPSNMVKNIMNNLVNHGKVIRGWLGVSIQELNPELAEQFGSPDTAGALVGDVIKGSPADGAGVQRGDIIRKYDGRAVKDPTHLRSLVAETTPGARASVTVLRNNATKELLVSIEELPKNLTANRKPAEDPMKSHVLSGIRVEPLPPDRDSNEEGVMISHVQPDSAANRAGLRRGDIILEMNRSPIHNVDDFYEISDHLEAQAPVLVLLKRGNGTIYLSIKPNP</sequence>
<evidence type="ECO:0000256" key="6">
    <source>
        <dbReference type="ARBA" id="ARBA00022825"/>
    </source>
</evidence>
<evidence type="ECO:0000256" key="4">
    <source>
        <dbReference type="ARBA" id="ARBA00022737"/>
    </source>
</evidence>
<evidence type="ECO:0000256" key="3">
    <source>
        <dbReference type="ARBA" id="ARBA00022729"/>
    </source>
</evidence>
<dbReference type="InterPro" id="IPR036034">
    <property type="entry name" value="PDZ_sf"/>
</dbReference>
<organism evidence="9 10">
    <name type="scientific">Candidatus Nitronereus thalassa</name>
    <dbReference type="NCBI Taxonomy" id="3020898"/>
    <lineage>
        <taxon>Bacteria</taxon>
        <taxon>Pseudomonadati</taxon>
        <taxon>Nitrospirota</taxon>
        <taxon>Nitrospiria</taxon>
        <taxon>Nitrospirales</taxon>
        <taxon>Nitrospiraceae</taxon>
        <taxon>Candidatus Nitronereus</taxon>
    </lineage>
</organism>
<comment type="similarity">
    <text evidence="1">Belongs to the peptidase S1C family.</text>
</comment>
<feature type="domain" description="PDZ" evidence="8">
    <location>
        <begin position="423"/>
        <end position="473"/>
    </location>
</feature>
<keyword evidence="3 7" id="KW-0732">Signal</keyword>
<dbReference type="InterPro" id="IPR011782">
    <property type="entry name" value="Pept_S1C_Do"/>
</dbReference>
<dbReference type="Pfam" id="PF00595">
    <property type="entry name" value="PDZ"/>
    <property type="match status" value="1"/>
</dbReference>
<accession>A0ABU3KAF9</accession>
<reference evidence="9 10" key="1">
    <citation type="journal article" date="2023" name="ISME J.">
        <title>Cultivation and genomic characterization of novel and ubiquitous marine nitrite-oxidizing bacteria from the Nitrospirales.</title>
        <authorList>
            <person name="Mueller A.J."/>
            <person name="Daebeler A."/>
            <person name="Herbold C.W."/>
            <person name="Kirkegaard R.H."/>
            <person name="Daims H."/>
        </authorList>
    </citation>
    <scope>NUCLEOTIDE SEQUENCE [LARGE SCALE GENOMIC DNA]</scope>
    <source>
        <strain evidence="9 10">EB</strain>
    </source>
</reference>
<dbReference type="RefSeq" id="WP_313833858.1">
    <property type="nucleotide sequence ID" value="NZ_JAQOUE010000001.1"/>
</dbReference>
<keyword evidence="5" id="KW-0378">Hydrolase</keyword>
<evidence type="ECO:0000256" key="7">
    <source>
        <dbReference type="SAM" id="SignalP"/>
    </source>
</evidence>
<proteinExistence type="inferred from homology"/>
<evidence type="ECO:0000313" key="10">
    <source>
        <dbReference type="Proteomes" id="UP001250932"/>
    </source>
</evidence>